<evidence type="ECO:0000313" key="5">
    <source>
        <dbReference type="Proteomes" id="UP000007435"/>
    </source>
</evidence>
<dbReference type="GO" id="GO:0009279">
    <property type="term" value="C:cell outer membrane"/>
    <property type="evidence" value="ECO:0007669"/>
    <property type="project" value="UniProtKB-SubCell"/>
</dbReference>
<dbReference type="KEGG" id="lby:Lbys_1904"/>
<name>E4RRR9_LEAB4</name>
<evidence type="ECO:0000256" key="2">
    <source>
        <dbReference type="SAM" id="Phobius"/>
    </source>
</evidence>
<keyword evidence="1" id="KW-1134">Transmembrane beta strand</keyword>
<feature type="transmembrane region" description="Helical" evidence="2">
    <location>
        <begin position="77"/>
        <end position="95"/>
    </location>
</feature>
<gene>
    <name evidence="4" type="ordered locus">Lbys_1904</name>
</gene>
<dbReference type="InterPro" id="IPR039426">
    <property type="entry name" value="TonB-dep_rcpt-like"/>
</dbReference>
<comment type="subcellular location">
    <subcellularLocation>
        <location evidence="1">Cell outer membrane</location>
        <topology evidence="1">Multi-pass membrane protein</topology>
    </subcellularLocation>
</comment>
<dbReference type="Gene3D" id="2.170.130.10">
    <property type="entry name" value="TonB-dependent receptor, plug domain"/>
    <property type="match status" value="1"/>
</dbReference>
<dbReference type="InterPro" id="IPR008756">
    <property type="entry name" value="Peptidase_M56"/>
</dbReference>
<sequence length="411" mass="47240">MSILLEINLFLSLLYVGYFLFLRNLTFFYWTRFYFLGGMILSLLWPFLKSKKIVAQRSEAVNISIPEISSGIPWETYLFYSVLIIICILFLRLVFSYKSVYTIHKRSITSHFDTYTFRDSSNKIHPFSFWNWIYIHTPSHSQKELSTILKHESVHTQELHSLDVLLAEVCRIICWYNPLVNYLNLKVKENLEFLVDQKVLKAGWDKITYQHSLVGVSLQHSSLETAGNAFAFKALKRRIKMMNKLPSHRLTLSAYLLIVPALLLSITHISCQKEEDNMPFLAKMKENTLDIKKRSLPDTVVVVEGIEVKSKEVVLPKKKDGMAKVIIQGGQFTPENARKVEEPKSGLRGNLSKENSPLIIVEGKEIENLNSVDPGDIHSITVLKSKDRTEEYGEKAENGVILITLKKGTRQ</sequence>
<evidence type="ECO:0000259" key="3">
    <source>
        <dbReference type="Pfam" id="PF05569"/>
    </source>
</evidence>
<dbReference type="STRING" id="649349.Lbys_1904"/>
<dbReference type="PANTHER" id="PTHR34978">
    <property type="entry name" value="POSSIBLE SENSOR-TRANSDUCER PROTEIN BLAR"/>
    <property type="match status" value="1"/>
</dbReference>
<accession>E4RRR9</accession>
<dbReference type="SUPFAM" id="SSF56935">
    <property type="entry name" value="Porins"/>
    <property type="match status" value="1"/>
</dbReference>
<keyword evidence="1 2" id="KW-0812">Transmembrane</keyword>
<dbReference type="CDD" id="cd07341">
    <property type="entry name" value="M56_BlaR1_MecR1_like"/>
    <property type="match status" value="1"/>
</dbReference>
<dbReference type="Proteomes" id="UP000007435">
    <property type="component" value="Chromosome"/>
</dbReference>
<evidence type="ECO:0000313" key="4">
    <source>
        <dbReference type="EMBL" id="ADQ17606.1"/>
    </source>
</evidence>
<feature type="transmembrane region" description="Helical" evidence="2">
    <location>
        <begin position="29"/>
        <end position="48"/>
    </location>
</feature>
<dbReference type="OrthoDB" id="1522859at2"/>
<keyword evidence="5" id="KW-1185">Reference proteome</keyword>
<dbReference type="Pfam" id="PF05569">
    <property type="entry name" value="Peptidase_M56"/>
    <property type="match status" value="1"/>
</dbReference>
<dbReference type="PROSITE" id="PS52016">
    <property type="entry name" value="TONB_DEPENDENT_REC_3"/>
    <property type="match status" value="1"/>
</dbReference>
<dbReference type="EMBL" id="CP002305">
    <property type="protein sequence ID" value="ADQ17606.1"/>
    <property type="molecule type" value="Genomic_DNA"/>
</dbReference>
<reference key="1">
    <citation type="submission" date="2010-11" db="EMBL/GenBank/DDBJ databases">
        <title>The complete genome of Leadbetterella byssophila DSM 17132.</title>
        <authorList>
            <consortium name="US DOE Joint Genome Institute (JGI-PGF)"/>
            <person name="Lucas S."/>
            <person name="Copeland A."/>
            <person name="Lapidus A."/>
            <person name="Glavina del Rio T."/>
            <person name="Dalin E."/>
            <person name="Tice H."/>
            <person name="Bruce D."/>
            <person name="Goodwin L."/>
            <person name="Pitluck S."/>
            <person name="Kyrpides N."/>
            <person name="Mavromatis K."/>
            <person name="Ivanova N."/>
            <person name="Teshima H."/>
            <person name="Brettin T."/>
            <person name="Detter J.C."/>
            <person name="Han C."/>
            <person name="Tapia R."/>
            <person name="Land M."/>
            <person name="Hauser L."/>
            <person name="Markowitz V."/>
            <person name="Cheng J.-F."/>
            <person name="Hugenholtz P."/>
            <person name="Woyke T."/>
            <person name="Wu D."/>
            <person name="Tindall B."/>
            <person name="Pomrenke H.G."/>
            <person name="Brambilla E."/>
            <person name="Klenk H.-P."/>
            <person name="Eisen J.A."/>
        </authorList>
    </citation>
    <scope>NUCLEOTIDE SEQUENCE [LARGE SCALE GENOMIC DNA]</scope>
    <source>
        <strain>DSM 17132</strain>
    </source>
</reference>
<dbReference type="eggNOG" id="COG4219">
    <property type="taxonomic scope" value="Bacteria"/>
</dbReference>
<dbReference type="InterPro" id="IPR052173">
    <property type="entry name" value="Beta-lactam_resp_regulator"/>
</dbReference>
<reference evidence="4 5" key="2">
    <citation type="journal article" date="2011" name="Stand. Genomic Sci.">
        <title>Complete genome sequence of Leadbetterella byssophila type strain (4M15).</title>
        <authorList>
            <person name="Abt B."/>
            <person name="Teshima H."/>
            <person name="Lucas S."/>
            <person name="Lapidus A."/>
            <person name="Del Rio T.G."/>
            <person name="Nolan M."/>
            <person name="Tice H."/>
            <person name="Cheng J.F."/>
            <person name="Pitluck S."/>
            <person name="Liolios K."/>
            <person name="Pagani I."/>
            <person name="Ivanova N."/>
            <person name="Mavromatis K."/>
            <person name="Pati A."/>
            <person name="Tapia R."/>
            <person name="Han C."/>
            <person name="Goodwin L."/>
            <person name="Chen A."/>
            <person name="Palaniappan K."/>
            <person name="Land M."/>
            <person name="Hauser L."/>
            <person name="Chang Y.J."/>
            <person name="Jeffries C.D."/>
            <person name="Rohde M."/>
            <person name="Goker M."/>
            <person name="Tindall B.J."/>
            <person name="Detter J.C."/>
            <person name="Woyke T."/>
            <person name="Bristow J."/>
            <person name="Eisen J.A."/>
            <person name="Markowitz V."/>
            <person name="Hugenholtz P."/>
            <person name="Klenk H.P."/>
            <person name="Kyrpides N.C."/>
        </authorList>
    </citation>
    <scope>NUCLEOTIDE SEQUENCE [LARGE SCALE GENOMIC DNA]</scope>
    <source>
        <strain evidence="5">DSM 17132 / JCM 16389 / KACC 11308 / NBRC 106382 / 4M15</strain>
    </source>
</reference>
<feature type="domain" description="Peptidase M56" evidence="3">
    <location>
        <begin position="129"/>
        <end position="242"/>
    </location>
</feature>
<dbReference type="PANTHER" id="PTHR34978:SF3">
    <property type="entry name" value="SLR0241 PROTEIN"/>
    <property type="match status" value="1"/>
</dbReference>
<evidence type="ECO:0000256" key="1">
    <source>
        <dbReference type="PROSITE-ProRule" id="PRU01360"/>
    </source>
</evidence>
<dbReference type="HOGENOM" id="CLU_013798_1_1_10"/>
<keyword evidence="1" id="KW-0998">Cell outer membrane</keyword>
<dbReference type="RefSeq" id="WP_013408654.1">
    <property type="nucleotide sequence ID" value="NC_014655.1"/>
</dbReference>
<protein>
    <submittedName>
        <fullName evidence="4">Peptidase M56 BlaR1</fullName>
    </submittedName>
</protein>
<proteinExistence type="inferred from homology"/>
<keyword evidence="1 2" id="KW-0472">Membrane</keyword>
<dbReference type="AlphaFoldDB" id="E4RRR9"/>
<comment type="similarity">
    <text evidence="1">Belongs to the TonB-dependent receptor family.</text>
</comment>
<keyword evidence="2" id="KW-1133">Transmembrane helix</keyword>
<keyword evidence="1" id="KW-0813">Transport</keyword>
<feature type="transmembrane region" description="Helical" evidence="2">
    <location>
        <begin position="6"/>
        <end position="22"/>
    </location>
</feature>
<feature type="transmembrane region" description="Helical" evidence="2">
    <location>
        <begin position="250"/>
        <end position="269"/>
    </location>
</feature>
<dbReference type="InterPro" id="IPR037066">
    <property type="entry name" value="Plug_dom_sf"/>
</dbReference>
<organism evidence="4 5">
    <name type="scientific">Leadbetterella byssophila (strain DSM 17132 / JCM 16389 / KACC 11308 / NBRC 106382 / 4M15)</name>
    <dbReference type="NCBI Taxonomy" id="649349"/>
    <lineage>
        <taxon>Bacteria</taxon>
        <taxon>Pseudomonadati</taxon>
        <taxon>Bacteroidota</taxon>
        <taxon>Cytophagia</taxon>
        <taxon>Cytophagales</taxon>
        <taxon>Leadbetterellaceae</taxon>
        <taxon>Leadbetterella</taxon>
    </lineage>
</organism>